<name>X1QC31_9ZZZZ</name>
<dbReference type="SUPFAM" id="SSF141868">
    <property type="entry name" value="EAL domain-like"/>
    <property type="match status" value="1"/>
</dbReference>
<dbReference type="Gene3D" id="3.20.20.450">
    <property type="entry name" value="EAL domain"/>
    <property type="match status" value="1"/>
</dbReference>
<evidence type="ECO:0000259" key="1">
    <source>
        <dbReference type="PROSITE" id="PS50883"/>
    </source>
</evidence>
<proteinExistence type="predicted"/>
<protein>
    <recommendedName>
        <fullName evidence="1">EAL domain-containing protein</fullName>
    </recommendedName>
</protein>
<dbReference type="GO" id="GO:0071111">
    <property type="term" value="F:cyclic-guanylate-specific phosphodiesterase activity"/>
    <property type="evidence" value="ECO:0007669"/>
    <property type="project" value="InterPro"/>
</dbReference>
<dbReference type="CDD" id="cd01948">
    <property type="entry name" value="EAL"/>
    <property type="match status" value="1"/>
</dbReference>
<feature type="domain" description="EAL" evidence="1">
    <location>
        <begin position="1"/>
        <end position="163"/>
    </location>
</feature>
<sequence>SNISSKHFLSPTLLDDIKQILDKTGMPPEQLKLEITETALMEDADETIRLVHRLKDFGLKLVIDDFGTGYSSLSYLQRLPIETLKVDRSFVSRISTETDGNRNIVEAIISLAHRLDMIVVAEGVETEEQFAILLEMNCQLGQGYLFSKPLSKPKVDELIENMLQVSQENPDANFSLPAMLSN</sequence>
<dbReference type="AlphaFoldDB" id="X1QC31"/>
<feature type="non-terminal residue" evidence="2">
    <location>
        <position position="1"/>
    </location>
</feature>
<organism evidence="2">
    <name type="scientific">marine sediment metagenome</name>
    <dbReference type="NCBI Taxonomy" id="412755"/>
    <lineage>
        <taxon>unclassified sequences</taxon>
        <taxon>metagenomes</taxon>
        <taxon>ecological metagenomes</taxon>
    </lineage>
</organism>
<dbReference type="InterPro" id="IPR035919">
    <property type="entry name" value="EAL_sf"/>
</dbReference>
<dbReference type="PANTHER" id="PTHR33121:SF70">
    <property type="entry name" value="SIGNALING PROTEIN YKOW"/>
    <property type="match status" value="1"/>
</dbReference>
<dbReference type="InterPro" id="IPR001633">
    <property type="entry name" value="EAL_dom"/>
</dbReference>
<dbReference type="InterPro" id="IPR050706">
    <property type="entry name" value="Cyclic-di-GMP_PDE-like"/>
</dbReference>
<evidence type="ECO:0000313" key="2">
    <source>
        <dbReference type="EMBL" id="GAI52361.1"/>
    </source>
</evidence>
<dbReference type="Pfam" id="PF00563">
    <property type="entry name" value="EAL"/>
    <property type="match status" value="1"/>
</dbReference>
<dbReference type="EMBL" id="BARV01034965">
    <property type="protein sequence ID" value="GAI52361.1"/>
    <property type="molecule type" value="Genomic_DNA"/>
</dbReference>
<reference evidence="2" key="1">
    <citation type="journal article" date="2014" name="Front. Microbiol.">
        <title>High frequency of phylogenetically diverse reductive dehalogenase-homologous genes in deep subseafloor sedimentary metagenomes.</title>
        <authorList>
            <person name="Kawai M."/>
            <person name="Futagami T."/>
            <person name="Toyoda A."/>
            <person name="Takaki Y."/>
            <person name="Nishi S."/>
            <person name="Hori S."/>
            <person name="Arai W."/>
            <person name="Tsubouchi T."/>
            <person name="Morono Y."/>
            <person name="Uchiyama I."/>
            <person name="Ito T."/>
            <person name="Fujiyama A."/>
            <person name="Inagaki F."/>
            <person name="Takami H."/>
        </authorList>
    </citation>
    <scope>NUCLEOTIDE SEQUENCE</scope>
    <source>
        <strain evidence="2">Expedition CK06-06</strain>
    </source>
</reference>
<dbReference type="PANTHER" id="PTHR33121">
    <property type="entry name" value="CYCLIC DI-GMP PHOSPHODIESTERASE PDEF"/>
    <property type="match status" value="1"/>
</dbReference>
<dbReference type="PROSITE" id="PS50883">
    <property type="entry name" value="EAL"/>
    <property type="match status" value="1"/>
</dbReference>
<comment type="caution">
    <text evidence="2">The sequence shown here is derived from an EMBL/GenBank/DDBJ whole genome shotgun (WGS) entry which is preliminary data.</text>
</comment>
<accession>X1QC31</accession>
<gene>
    <name evidence="2" type="ORF">S06H3_54630</name>
</gene>
<dbReference type="SMART" id="SM00052">
    <property type="entry name" value="EAL"/>
    <property type="match status" value="1"/>
</dbReference>